<keyword evidence="7 16" id="KW-0645">Protease</keyword>
<organism evidence="19 20">
    <name type="scientific">Coccidioides immitis (strain RS)</name>
    <name type="common">Valley fever fungus</name>
    <dbReference type="NCBI Taxonomy" id="246410"/>
    <lineage>
        <taxon>Eukaryota</taxon>
        <taxon>Fungi</taxon>
        <taxon>Dikarya</taxon>
        <taxon>Ascomycota</taxon>
        <taxon>Pezizomycotina</taxon>
        <taxon>Eurotiomycetes</taxon>
        <taxon>Eurotiomycetidae</taxon>
        <taxon>Onygenales</taxon>
        <taxon>Onygenaceae</taxon>
        <taxon>Coccidioides</taxon>
    </lineage>
</organism>
<dbReference type="Pfam" id="PF09286">
    <property type="entry name" value="Pro-kuma_activ"/>
    <property type="match status" value="1"/>
</dbReference>
<keyword evidence="20" id="KW-1185">Reference proteome</keyword>
<proteinExistence type="predicted"/>
<dbReference type="CDD" id="cd04056">
    <property type="entry name" value="Peptidases_S53"/>
    <property type="match status" value="1"/>
</dbReference>
<dbReference type="OMA" id="KATCDLF"/>
<evidence type="ECO:0000256" key="14">
    <source>
        <dbReference type="ARBA" id="ARBA00023145"/>
    </source>
</evidence>
<feature type="active site" description="Charge relay system" evidence="16">
    <location>
        <position position="292"/>
    </location>
</feature>
<keyword evidence="9 17" id="KW-0732">Signal</keyword>
<feature type="active site" description="Charge relay system" evidence="16">
    <location>
        <position position="288"/>
    </location>
</feature>
<dbReference type="GO" id="GO:0005576">
    <property type="term" value="C:extracellular region"/>
    <property type="evidence" value="ECO:0007669"/>
    <property type="project" value="UniProtKB-SubCell"/>
</dbReference>
<dbReference type="GeneID" id="4566456"/>
<evidence type="ECO:0000256" key="7">
    <source>
        <dbReference type="ARBA" id="ARBA00022670"/>
    </source>
</evidence>
<keyword evidence="10 16" id="KW-0378">Hydrolase</keyword>
<dbReference type="Gene3D" id="3.40.50.200">
    <property type="entry name" value="Peptidase S8/S53 domain"/>
    <property type="match status" value="1"/>
</dbReference>
<dbReference type="PANTHER" id="PTHR14218">
    <property type="entry name" value="PROTEASE S8 TRIPEPTIDYL PEPTIDASE I CLN2"/>
    <property type="match status" value="1"/>
</dbReference>
<dbReference type="FunFam" id="3.40.50.200:FF:000015">
    <property type="entry name" value="Tripeptidyl peptidase A"/>
    <property type="match status" value="1"/>
</dbReference>
<dbReference type="EMBL" id="GG704911">
    <property type="protein sequence ID" value="EAS34813.3"/>
    <property type="molecule type" value="Genomic_DNA"/>
</dbReference>
<feature type="domain" description="Peptidase S53" evidence="18">
    <location>
        <begin position="212"/>
        <end position="609"/>
    </location>
</feature>
<dbReference type="GO" id="GO:0008240">
    <property type="term" value="F:tripeptidyl-peptidase activity"/>
    <property type="evidence" value="ECO:0007669"/>
    <property type="project" value="UniProtKB-EC"/>
</dbReference>
<feature type="active site" description="Charge relay system" evidence="16">
    <location>
        <position position="524"/>
    </location>
</feature>
<evidence type="ECO:0000256" key="1">
    <source>
        <dbReference type="ARBA" id="ARBA00001910"/>
    </source>
</evidence>
<dbReference type="SUPFAM" id="SSF54897">
    <property type="entry name" value="Protease propeptides/inhibitors"/>
    <property type="match status" value="1"/>
</dbReference>
<accession>J3KGE9</accession>
<keyword evidence="11 16" id="KW-0720">Serine protease</keyword>
<reference evidence="20" key="2">
    <citation type="journal article" date="2010" name="Genome Res.">
        <title>Population genomic sequencing of Coccidioides fungi reveals recent hybridization and transposon control.</title>
        <authorList>
            <person name="Neafsey D.E."/>
            <person name="Barker B.M."/>
            <person name="Sharpton T.J."/>
            <person name="Stajich J.E."/>
            <person name="Park D.J."/>
            <person name="Whiston E."/>
            <person name="Hung C.-Y."/>
            <person name="McMahan C."/>
            <person name="White J."/>
            <person name="Sykes S."/>
            <person name="Heiman D."/>
            <person name="Young S."/>
            <person name="Zeng Q."/>
            <person name="Abouelleil A."/>
            <person name="Aftuck L."/>
            <person name="Bessette D."/>
            <person name="Brown A."/>
            <person name="FitzGerald M."/>
            <person name="Lui A."/>
            <person name="Macdonald J.P."/>
            <person name="Priest M."/>
            <person name="Orbach M.J."/>
            <person name="Galgiani J.N."/>
            <person name="Kirkland T.N."/>
            <person name="Cole G.T."/>
            <person name="Birren B.W."/>
            <person name="Henn M.R."/>
            <person name="Taylor J.W."/>
            <person name="Rounsley S.D."/>
        </authorList>
    </citation>
    <scope>GENOME REANNOTATION</scope>
    <source>
        <strain evidence="20">RS</strain>
    </source>
</reference>
<comment type="cofactor">
    <cofactor evidence="2">
        <name>Ca(2+)</name>
        <dbReference type="ChEBI" id="CHEBI:29108"/>
    </cofactor>
</comment>
<dbReference type="SMART" id="SM00944">
    <property type="entry name" value="Pro-kuma_activ"/>
    <property type="match status" value="1"/>
</dbReference>
<evidence type="ECO:0000256" key="11">
    <source>
        <dbReference type="ARBA" id="ARBA00022825"/>
    </source>
</evidence>
<evidence type="ECO:0000256" key="16">
    <source>
        <dbReference type="PROSITE-ProRule" id="PRU01032"/>
    </source>
</evidence>
<evidence type="ECO:0000256" key="9">
    <source>
        <dbReference type="ARBA" id="ARBA00022729"/>
    </source>
</evidence>
<dbReference type="PANTHER" id="PTHR14218:SF32">
    <property type="entry name" value="TRIPEPTIDYL PEPTIDASE SED3 (AFU_ORTHOLOGUE AFUA_3G08930)"/>
    <property type="match status" value="1"/>
</dbReference>
<comment type="caution">
    <text evidence="16">Lacks conserved residue(s) required for the propagation of feature annotation.</text>
</comment>
<dbReference type="KEGG" id="cim:CIMG_00167"/>
<evidence type="ECO:0000256" key="3">
    <source>
        <dbReference type="ARBA" id="ARBA00002451"/>
    </source>
</evidence>
<dbReference type="STRING" id="246410.J3KGE9"/>
<evidence type="ECO:0000256" key="17">
    <source>
        <dbReference type="SAM" id="SignalP"/>
    </source>
</evidence>
<dbReference type="VEuPathDB" id="FungiDB:CIMG_00167"/>
<keyword evidence="13" id="KW-0843">Virulence</keyword>
<dbReference type="PROSITE" id="PS51695">
    <property type="entry name" value="SEDOLISIN"/>
    <property type="match status" value="1"/>
</dbReference>
<keyword evidence="12" id="KW-0106">Calcium</keyword>
<gene>
    <name evidence="19" type="ORF">CIMG_00167</name>
</gene>
<dbReference type="Proteomes" id="UP000001261">
    <property type="component" value="Unassembled WGS sequence"/>
</dbReference>
<reference evidence="20" key="1">
    <citation type="journal article" date="2009" name="Genome Res.">
        <title>Comparative genomic analyses of the human fungal pathogens Coccidioides and their relatives.</title>
        <authorList>
            <person name="Sharpton T.J."/>
            <person name="Stajich J.E."/>
            <person name="Rounsley S.D."/>
            <person name="Gardner M.J."/>
            <person name="Wortman J.R."/>
            <person name="Jordar V.S."/>
            <person name="Maiti R."/>
            <person name="Kodira C.D."/>
            <person name="Neafsey D.E."/>
            <person name="Zeng Q."/>
            <person name="Hung C.-Y."/>
            <person name="McMahan C."/>
            <person name="Muszewska A."/>
            <person name="Grynberg M."/>
            <person name="Mandel M.A."/>
            <person name="Kellner E.M."/>
            <person name="Barker B.M."/>
            <person name="Galgiani J.N."/>
            <person name="Orbach M.J."/>
            <person name="Kirkland T.N."/>
            <person name="Cole G.T."/>
            <person name="Henn M.R."/>
            <person name="Birren B.W."/>
            <person name="Taylor J.W."/>
        </authorList>
    </citation>
    <scope>NUCLEOTIDE SEQUENCE [LARGE SCALE GENOMIC DNA]</scope>
    <source>
        <strain evidence="20">RS</strain>
    </source>
</reference>
<comment type="subcellular location">
    <subcellularLocation>
        <location evidence="4">Secreted</location>
        <location evidence="4">Extracellular space</location>
    </subcellularLocation>
</comment>
<keyword evidence="8" id="KW-0479">Metal-binding</keyword>
<dbReference type="InterPro" id="IPR036852">
    <property type="entry name" value="Peptidase_S8/S53_dom_sf"/>
</dbReference>
<comment type="catalytic activity">
    <reaction evidence="1">
        <text>Release of an N-terminal tripeptide from a polypeptide.</text>
        <dbReference type="EC" id="3.4.14.10"/>
    </reaction>
</comment>
<evidence type="ECO:0000256" key="5">
    <source>
        <dbReference type="ARBA" id="ARBA00012462"/>
    </source>
</evidence>
<dbReference type="Pfam" id="PF00082">
    <property type="entry name" value="Peptidase_S8"/>
    <property type="match status" value="1"/>
</dbReference>
<dbReference type="InterPro" id="IPR050819">
    <property type="entry name" value="Tripeptidyl-peptidase_I"/>
</dbReference>
<dbReference type="RefSeq" id="XP_001246396.2">
    <property type="nucleotide sequence ID" value="XM_001246395.2"/>
</dbReference>
<sequence length="609" mass="66687">MSFDFIFQLLYFVLVAGITEAQSRPGGSWVLLERVNVPDGWIQGRIVDPSTMFSMKINLNTASQTEDLHQKVMEIGTPGHARYGLHLKQEEINSLMTPNEVVLNDVLKWIQDGGVGLEHVRTRANWIDIELTIGAASKMLNARFYEYKDERTGLTKIRTTEYSAPKSVAQHIFYIYPLILFTRTAAQNKQVARSFLQDLPSRGTVSAACPEGNTPNCLRGLYNLGNITAKAGSRNKIAVSGYLDQYAQYKDLAAFLQKFAPQAASANFSVSLVKGGQNIQNSTRNSIEANLDTQYAVALTYNMKVDFVSVKGRGLLKEDLDQPNQSKNQNEPYMDQLEYLMGLPDKDLPTVLTTSYGETEQSVPELYARATCNEFAKLTARGVSIIFSSGDTGVGSACTSNDGKNRTVFNPIFPASCPFVTAVGGTHSRNPERAVGFSAGGFSNYFKRPGWQDEAVTKYLSNLGTTWEGYYNPLGRGFPDVAAQAVKYPIYEKGSIITAAGTRYVDLATACTKPQSATTDQSHSASAPTIAAIIAHLNEVRLSQGKPVLGFKGFTDITHEGSIGCLGTSMYSKLSTRLVPYASWNATKGWDPVTGFGTPDFKKLVKLLP</sequence>
<evidence type="ECO:0000313" key="20">
    <source>
        <dbReference type="Proteomes" id="UP000001261"/>
    </source>
</evidence>
<dbReference type="OrthoDB" id="409122at2759"/>
<protein>
    <recommendedName>
        <fullName evidence="5">tripeptidyl-peptidase II</fullName>
        <ecNumber evidence="5">3.4.14.10</ecNumber>
    </recommendedName>
</protein>
<dbReference type="GO" id="GO:0006508">
    <property type="term" value="P:proteolysis"/>
    <property type="evidence" value="ECO:0007669"/>
    <property type="project" value="UniProtKB-KW"/>
</dbReference>
<dbReference type="InterPro" id="IPR030400">
    <property type="entry name" value="Sedolisin_dom"/>
</dbReference>
<keyword evidence="14" id="KW-0865">Zymogen</keyword>
<comment type="function">
    <text evidence="3">Secreted tripeptidyl-peptidase which degrades proteins at acidic pHs and is involved in virulence.</text>
</comment>
<feature type="chain" id="PRO_5003771447" description="tripeptidyl-peptidase II" evidence="17">
    <location>
        <begin position="22"/>
        <end position="609"/>
    </location>
</feature>
<evidence type="ECO:0000313" key="19">
    <source>
        <dbReference type="EMBL" id="EAS34813.3"/>
    </source>
</evidence>
<dbReference type="GO" id="GO:0004252">
    <property type="term" value="F:serine-type endopeptidase activity"/>
    <property type="evidence" value="ECO:0007669"/>
    <property type="project" value="UniProtKB-UniRule"/>
</dbReference>
<feature type="signal peptide" evidence="17">
    <location>
        <begin position="1"/>
        <end position="21"/>
    </location>
</feature>
<dbReference type="InterPro" id="IPR000209">
    <property type="entry name" value="Peptidase_S8/S53_dom"/>
</dbReference>
<dbReference type="AlphaFoldDB" id="J3KGE9"/>
<evidence type="ECO:0000256" key="4">
    <source>
        <dbReference type="ARBA" id="ARBA00004239"/>
    </source>
</evidence>
<name>J3KGE9_COCIM</name>
<evidence type="ECO:0000256" key="8">
    <source>
        <dbReference type="ARBA" id="ARBA00022723"/>
    </source>
</evidence>
<dbReference type="CDD" id="cd11377">
    <property type="entry name" value="Pro-peptidase_S53"/>
    <property type="match status" value="1"/>
</dbReference>
<dbReference type="InParanoid" id="J3KGE9"/>
<keyword evidence="15" id="KW-0325">Glycoprotein</keyword>
<dbReference type="GO" id="GO:0046872">
    <property type="term" value="F:metal ion binding"/>
    <property type="evidence" value="ECO:0007669"/>
    <property type="project" value="UniProtKB-KW"/>
</dbReference>
<keyword evidence="6" id="KW-0964">Secreted</keyword>
<dbReference type="MEROPS" id="S53.010"/>
<evidence type="ECO:0000256" key="10">
    <source>
        <dbReference type="ARBA" id="ARBA00022801"/>
    </source>
</evidence>
<evidence type="ECO:0000256" key="2">
    <source>
        <dbReference type="ARBA" id="ARBA00001913"/>
    </source>
</evidence>
<evidence type="ECO:0000256" key="12">
    <source>
        <dbReference type="ARBA" id="ARBA00022837"/>
    </source>
</evidence>
<evidence type="ECO:0000259" key="18">
    <source>
        <dbReference type="PROSITE" id="PS51695"/>
    </source>
</evidence>
<evidence type="ECO:0000256" key="13">
    <source>
        <dbReference type="ARBA" id="ARBA00023026"/>
    </source>
</evidence>
<dbReference type="EC" id="3.4.14.10" evidence="5"/>
<evidence type="ECO:0000256" key="6">
    <source>
        <dbReference type="ARBA" id="ARBA00022525"/>
    </source>
</evidence>
<dbReference type="SUPFAM" id="SSF52743">
    <property type="entry name" value="Subtilisin-like"/>
    <property type="match status" value="1"/>
</dbReference>
<dbReference type="InterPro" id="IPR015366">
    <property type="entry name" value="S53_propep"/>
</dbReference>
<evidence type="ECO:0000256" key="15">
    <source>
        <dbReference type="ARBA" id="ARBA00023180"/>
    </source>
</evidence>